<comment type="similarity">
    <text evidence="8">Belongs to the FtsL family.</text>
</comment>
<evidence type="ECO:0000256" key="8">
    <source>
        <dbReference type="HAMAP-Rule" id="MF_00910"/>
    </source>
</evidence>
<reference evidence="10 11" key="1">
    <citation type="submission" date="2019-02" db="EMBL/GenBank/DDBJ databases">
        <title>Genomic Encyclopedia of Type Strains, Phase IV (KMG-IV): sequencing the most valuable type-strain genomes for metagenomic binning, comparative biology and taxonomic classification.</title>
        <authorList>
            <person name="Goeker M."/>
        </authorList>
    </citation>
    <scope>NUCLEOTIDE SEQUENCE [LARGE SCALE GENOMIC DNA]</scope>
    <source>
        <strain evidence="10 11">DSM 23814</strain>
    </source>
</reference>
<dbReference type="GO" id="GO:0005886">
    <property type="term" value="C:plasma membrane"/>
    <property type="evidence" value="ECO:0007669"/>
    <property type="project" value="UniProtKB-SubCell"/>
</dbReference>
<evidence type="ECO:0000256" key="3">
    <source>
        <dbReference type="ARBA" id="ARBA00022618"/>
    </source>
</evidence>
<evidence type="ECO:0000256" key="2">
    <source>
        <dbReference type="ARBA" id="ARBA00022475"/>
    </source>
</evidence>
<keyword evidence="11" id="KW-1185">Reference proteome</keyword>
<dbReference type="RefSeq" id="WP_242612296.1">
    <property type="nucleotide sequence ID" value="NZ_SHKO01000003.1"/>
</dbReference>
<dbReference type="NCBIfam" id="TIGR02209">
    <property type="entry name" value="ftsL_broad"/>
    <property type="match status" value="1"/>
</dbReference>
<evidence type="ECO:0000256" key="4">
    <source>
        <dbReference type="ARBA" id="ARBA00022692"/>
    </source>
</evidence>
<keyword evidence="5 8" id="KW-1133">Transmembrane helix</keyword>
<dbReference type="Pfam" id="PF04999">
    <property type="entry name" value="FtsL"/>
    <property type="match status" value="1"/>
</dbReference>
<evidence type="ECO:0000256" key="5">
    <source>
        <dbReference type="ARBA" id="ARBA00022989"/>
    </source>
</evidence>
<name>A0A4Q7VB77_9BURK</name>
<sequence length="114" mass="12746">MARLALIFLIGFFMYSAISLVSSRYQQRLLYIDIGRAQAAERELEVDWRHLLLERAQLTTSANIDRVMSDKLSMQTPQINQTVFIKESEMNAGIARAATATEKSAATPAPRGAQ</sequence>
<comment type="subunit">
    <text evidence="8">Part of a complex composed of FtsB, FtsL and FtsQ.</text>
</comment>
<dbReference type="EMBL" id="SHKO01000003">
    <property type="protein sequence ID" value="RZT92593.1"/>
    <property type="molecule type" value="Genomic_DNA"/>
</dbReference>
<dbReference type="Proteomes" id="UP000293398">
    <property type="component" value="Unassembled WGS sequence"/>
</dbReference>
<gene>
    <name evidence="8" type="primary">ftsL</name>
    <name evidence="10" type="ORF">EV681_3348</name>
</gene>
<dbReference type="AlphaFoldDB" id="A0A4Q7VB77"/>
<evidence type="ECO:0000313" key="10">
    <source>
        <dbReference type="EMBL" id="RZT92593.1"/>
    </source>
</evidence>
<keyword evidence="8" id="KW-0997">Cell inner membrane</keyword>
<dbReference type="PANTHER" id="PTHR37479">
    <property type="entry name" value="CELL DIVISION PROTEIN FTSL"/>
    <property type="match status" value="1"/>
</dbReference>
<evidence type="ECO:0000256" key="6">
    <source>
        <dbReference type="ARBA" id="ARBA00023136"/>
    </source>
</evidence>
<dbReference type="GO" id="GO:0032153">
    <property type="term" value="C:cell division site"/>
    <property type="evidence" value="ECO:0007669"/>
    <property type="project" value="UniProtKB-UniRule"/>
</dbReference>
<protein>
    <recommendedName>
        <fullName evidence="8 9">Cell division protein FtsL</fullName>
    </recommendedName>
</protein>
<accession>A0A4Q7VB77</accession>
<comment type="subcellular location">
    <subcellularLocation>
        <location evidence="8">Cell inner membrane</location>
        <topology evidence="8">Single-pass type II membrane protein</topology>
    </subcellularLocation>
    <subcellularLocation>
        <location evidence="1">Cell membrane</location>
        <topology evidence="1">Single-pass type II membrane protein</topology>
    </subcellularLocation>
    <text evidence="8">Localizes to the division septum where it forms a ring structure.</text>
</comment>
<comment type="caution">
    <text evidence="10">The sequence shown here is derived from an EMBL/GenBank/DDBJ whole genome shotgun (WGS) entry which is preliminary data.</text>
</comment>
<keyword evidence="6 8" id="KW-0472">Membrane</keyword>
<evidence type="ECO:0000256" key="7">
    <source>
        <dbReference type="ARBA" id="ARBA00023306"/>
    </source>
</evidence>
<dbReference type="HAMAP" id="MF_00910">
    <property type="entry name" value="FtsL"/>
    <property type="match status" value="1"/>
</dbReference>
<evidence type="ECO:0000313" key="11">
    <source>
        <dbReference type="Proteomes" id="UP000293398"/>
    </source>
</evidence>
<dbReference type="PANTHER" id="PTHR37479:SF1">
    <property type="entry name" value="CELL DIVISION PROTEIN FTSL"/>
    <property type="match status" value="1"/>
</dbReference>
<evidence type="ECO:0000256" key="1">
    <source>
        <dbReference type="ARBA" id="ARBA00004401"/>
    </source>
</evidence>
<comment type="function">
    <text evidence="8">Essential cell division protein. May link together the upstream cell division proteins, which are predominantly cytoplasmic, with the downstream cell division proteins, which are predominantly periplasmic.</text>
</comment>
<organism evidence="10 11">
    <name type="scientific">Advenella incenata</name>
    <dbReference type="NCBI Taxonomy" id="267800"/>
    <lineage>
        <taxon>Bacteria</taxon>
        <taxon>Pseudomonadati</taxon>
        <taxon>Pseudomonadota</taxon>
        <taxon>Betaproteobacteria</taxon>
        <taxon>Burkholderiales</taxon>
        <taxon>Alcaligenaceae</taxon>
    </lineage>
</organism>
<keyword evidence="4 8" id="KW-0812">Transmembrane</keyword>
<dbReference type="GO" id="GO:0043093">
    <property type="term" value="P:FtsZ-dependent cytokinesis"/>
    <property type="evidence" value="ECO:0007669"/>
    <property type="project" value="UniProtKB-UniRule"/>
</dbReference>
<keyword evidence="3 8" id="KW-0132">Cell division</keyword>
<evidence type="ECO:0000256" key="9">
    <source>
        <dbReference type="NCBIfam" id="TIGR02209"/>
    </source>
</evidence>
<keyword evidence="7 8" id="KW-0131">Cell cycle</keyword>
<dbReference type="InterPro" id="IPR011922">
    <property type="entry name" value="Cell_div_FtsL"/>
</dbReference>
<proteinExistence type="inferred from homology"/>
<keyword evidence="2 8" id="KW-1003">Cell membrane</keyword>